<reference evidence="3" key="1">
    <citation type="submission" date="2021-07" db="EMBL/GenBank/DDBJ databases">
        <authorList>
            <person name="Catto M.A."/>
            <person name="Jacobson A."/>
            <person name="Kennedy G."/>
            <person name="Labadie P."/>
            <person name="Hunt B.G."/>
            <person name="Srinivasan R."/>
        </authorList>
    </citation>
    <scope>NUCLEOTIDE SEQUENCE</scope>
    <source>
        <strain evidence="3">PL_HMW_Pooled</strain>
        <tissue evidence="3">Head</tissue>
    </source>
</reference>
<evidence type="ECO:0000259" key="2">
    <source>
        <dbReference type="Pfam" id="PF20209"/>
    </source>
</evidence>
<organism evidence="3 4">
    <name type="scientific">Frankliniella fusca</name>
    <dbReference type="NCBI Taxonomy" id="407009"/>
    <lineage>
        <taxon>Eukaryota</taxon>
        <taxon>Metazoa</taxon>
        <taxon>Ecdysozoa</taxon>
        <taxon>Arthropoda</taxon>
        <taxon>Hexapoda</taxon>
        <taxon>Insecta</taxon>
        <taxon>Pterygota</taxon>
        <taxon>Neoptera</taxon>
        <taxon>Paraneoptera</taxon>
        <taxon>Thysanoptera</taxon>
        <taxon>Terebrantia</taxon>
        <taxon>Thripoidea</taxon>
        <taxon>Thripidae</taxon>
        <taxon>Frankliniella</taxon>
    </lineage>
</organism>
<sequence length="529" mass="61183">MSFESEESLCDVSYSFYYYPHEDDESSEYFTQPSSLALETHKIPSENSACLELSTEELQKCVTEPFQCNEPSSSNQIPDQSHVTVVLGNGIKLKLSKDVYQKYVAAPLISFGAVTDEDKKSVTIDTDSDGSSEDESKKNKKADSEDDKKSKSDKSDTEKKKNTDHDKKGQEKKSQNKKKRKPQKDSDVSTSSSSESVKKSQPKKKRKKVTKPEKEPDTTDEDDSDEEIRKINAAAAKIPTYKSIKNLTKNQYYKVLDLQDIETSKGRTVRLKLEDKDVEDGWCFQSSCHEHRQKAKVRQRNHRKSLSSSAQARNRLKSKNKMQKIRARRTVKEKNIQKELNSERRYLHRLAKRSGVTYNSEILDLDQYNFACYMKSLQWVVCRHCHKKTIHSSFRKFHCTKNCKLFTKDNDLDPMSVPEELSTLTFIEKQLISRVHPVISLYRVKKMQYKYKGQVINFSQNVQYVADTLPHLVTDLNNIVIVKLEDQVALKDFVVRRDKLQHNNPHYEHINIDFEKVKSLPVNDNVLSV</sequence>
<feature type="region of interest" description="Disordered" evidence="1">
    <location>
        <begin position="115"/>
        <end position="226"/>
    </location>
</feature>
<feature type="region of interest" description="Disordered" evidence="1">
    <location>
        <begin position="297"/>
        <end position="324"/>
    </location>
</feature>
<feature type="compositionally biased region" description="Basic and acidic residues" evidence="1">
    <location>
        <begin position="134"/>
        <end position="174"/>
    </location>
</feature>
<evidence type="ECO:0000256" key="1">
    <source>
        <dbReference type="SAM" id="MobiDB-lite"/>
    </source>
</evidence>
<evidence type="ECO:0000313" key="4">
    <source>
        <dbReference type="Proteomes" id="UP001219518"/>
    </source>
</evidence>
<keyword evidence="4" id="KW-1185">Reference proteome</keyword>
<proteinExistence type="predicted"/>
<reference evidence="3" key="2">
    <citation type="journal article" date="2023" name="BMC Genomics">
        <title>Pest status, molecular evolution, and epigenetic factors derived from the genome assembly of Frankliniella fusca, a thysanopteran phytovirus vector.</title>
        <authorList>
            <person name="Catto M.A."/>
            <person name="Labadie P.E."/>
            <person name="Jacobson A.L."/>
            <person name="Kennedy G.G."/>
            <person name="Srinivasan R."/>
            <person name="Hunt B.G."/>
        </authorList>
    </citation>
    <scope>NUCLEOTIDE SEQUENCE</scope>
    <source>
        <strain evidence="3">PL_HMW_Pooled</strain>
    </source>
</reference>
<gene>
    <name evidence="3" type="ORF">KUF71_000897</name>
</gene>
<feature type="compositionally biased region" description="Basic residues" evidence="1">
    <location>
        <begin position="314"/>
        <end position="324"/>
    </location>
</feature>
<feature type="compositionally biased region" description="Basic residues" evidence="1">
    <location>
        <begin position="200"/>
        <end position="209"/>
    </location>
</feature>
<dbReference type="Pfam" id="PF20209">
    <property type="entry name" value="DUF6570"/>
    <property type="match status" value="1"/>
</dbReference>
<dbReference type="InterPro" id="IPR046700">
    <property type="entry name" value="DUF6570"/>
</dbReference>
<accession>A0AAE1HBQ7</accession>
<name>A0AAE1HBQ7_9NEOP</name>
<dbReference type="AlphaFoldDB" id="A0AAE1HBQ7"/>
<protein>
    <submittedName>
        <fullName evidence="3">Halomucin</fullName>
    </submittedName>
</protein>
<comment type="caution">
    <text evidence="3">The sequence shown here is derived from an EMBL/GenBank/DDBJ whole genome shotgun (WGS) entry which is preliminary data.</text>
</comment>
<dbReference type="Proteomes" id="UP001219518">
    <property type="component" value="Unassembled WGS sequence"/>
</dbReference>
<feature type="domain" description="DUF6570" evidence="2">
    <location>
        <begin position="404"/>
        <end position="515"/>
    </location>
</feature>
<dbReference type="EMBL" id="JAHWGI010000935">
    <property type="protein sequence ID" value="KAK3918325.1"/>
    <property type="molecule type" value="Genomic_DNA"/>
</dbReference>
<evidence type="ECO:0000313" key="3">
    <source>
        <dbReference type="EMBL" id="KAK3918325.1"/>
    </source>
</evidence>